<reference evidence="3 4" key="1">
    <citation type="submission" date="2019-12" db="EMBL/GenBank/DDBJ databases">
        <title>Genomic-based taxomic classification of the family Erythrobacteraceae.</title>
        <authorList>
            <person name="Xu L."/>
        </authorList>
    </citation>
    <scope>NUCLEOTIDE SEQUENCE [LARGE SCALE GENOMIC DNA]</scope>
    <source>
        <strain evidence="3 4">MCCC 1A09965</strain>
    </source>
</reference>
<proteinExistence type="predicted"/>
<protein>
    <recommendedName>
        <fullName evidence="5">DUF2946 domain-containing protein</fullName>
    </recommendedName>
</protein>
<feature type="signal peptide" evidence="2">
    <location>
        <begin position="1"/>
        <end position="20"/>
    </location>
</feature>
<organism evidence="3 4">
    <name type="scientific">Qipengyuania oceanensis</name>
    <dbReference type="NCBI Taxonomy" id="1463597"/>
    <lineage>
        <taxon>Bacteria</taxon>
        <taxon>Pseudomonadati</taxon>
        <taxon>Pseudomonadota</taxon>
        <taxon>Alphaproteobacteria</taxon>
        <taxon>Sphingomonadales</taxon>
        <taxon>Erythrobacteraceae</taxon>
        <taxon>Qipengyuania</taxon>
    </lineage>
</organism>
<keyword evidence="4" id="KW-1185">Reference proteome</keyword>
<dbReference type="AlphaFoldDB" id="A0A844YAV7"/>
<comment type="caution">
    <text evidence="3">The sequence shown here is derived from an EMBL/GenBank/DDBJ whole genome shotgun (WGS) entry which is preliminary data.</text>
</comment>
<sequence>MLKALILALLASLLPAPVAAQGAACHGSPTDVERSIASEEHADDHGARQDKHHLPADNDTSGDIHSCIGCVPPGSGLPEAQAATDLKAIDPVPGKLEPLLSSLPQPDTPPPRLKV</sequence>
<dbReference type="RefSeq" id="WP_160670288.1">
    <property type="nucleotide sequence ID" value="NZ_WTYN01000001.1"/>
</dbReference>
<evidence type="ECO:0000313" key="3">
    <source>
        <dbReference type="EMBL" id="MXO61640.1"/>
    </source>
</evidence>
<keyword evidence="2" id="KW-0732">Signal</keyword>
<feature type="region of interest" description="Disordered" evidence="1">
    <location>
        <begin position="20"/>
        <end position="62"/>
    </location>
</feature>
<dbReference type="EMBL" id="WTYN01000001">
    <property type="protein sequence ID" value="MXO61640.1"/>
    <property type="molecule type" value="Genomic_DNA"/>
</dbReference>
<feature type="region of interest" description="Disordered" evidence="1">
    <location>
        <begin position="93"/>
        <end position="115"/>
    </location>
</feature>
<feature type="chain" id="PRO_5032541125" description="DUF2946 domain-containing protein" evidence="2">
    <location>
        <begin position="21"/>
        <end position="115"/>
    </location>
</feature>
<feature type="compositionally biased region" description="Pro residues" evidence="1">
    <location>
        <begin position="106"/>
        <end position="115"/>
    </location>
</feature>
<evidence type="ECO:0000313" key="4">
    <source>
        <dbReference type="Proteomes" id="UP000445582"/>
    </source>
</evidence>
<evidence type="ECO:0000256" key="1">
    <source>
        <dbReference type="SAM" id="MobiDB-lite"/>
    </source>
</evidence>
<feature type="compositionally biased region" description="Basic and acidic residues" evidence="1">
    <location>
        <begin position="31"/>
        <end position="56"/>
    </location>
</feature>
<evidence type="ECO:0008006" key="5">
    <source>
        <dbReference type="Google" id="ProtNLM"/>
    </source>
</evidence>
<name>A0A844YAV7_9SPHN</name>
<dbReference type="Proteomes" id="UP000445582">
    <property type="component" value="Unassembled WGS sequence"/>
</dbReference>
<accession>A0A844YAV7</accession>
<gene>
    <name evidence="3" type="ORF">GRI48_01320</name>
</gene>
<evidence type="ECO:0000256" key="2">
    <source>
        <dbReference type="SAM" id="SignalP"/>
    </source>
</evidence>